<dbReference type="GO" id="GO:0004386">
    <property type="term" value="F:helicase activity"/>
    <property type="evidence" value="ECO:0007669"/>
    <property type="project" value="UniProtKB-KW"/>
</dbReference>
<feature type="compositionally biased region" description="Polar residues" evidence="1">
    <location>
        <begin position="128"/>
        <end position="140"/>
    </location>
</feature>
<feature type="region of interest" description="Disordered" evidence="1">
    <location>
        <begin position="40"/>
        <end position="74"/>
    </location>
</feature>
<evidence type="ECO:0000313" key="2">
    <source>
        <dbReference type="Proteomes" id="UP000189703"/>
    </source>
</evidence>
<reference evidence="3 4" key="1">
    <citation type="submission" date="2025-04" db="UniProtKB">
        <authorList>
            <consortium name="RefSeq"/>
        </authorList>
    </citation>
    <scope>IDENTIFICATION</scope>
</reference>
<dbReference type="RefSeq" id="XP_010254362.1">
    <property type="nucleotide sequence ID" value="XM_010256060.1"/>
</dbReference>
<evidence type="ECO:0000313" key="4">
    <source>
        <dbReference type="RefSeq" id="XP_010254363.1"/>
    </source>
</evidence>
<proteinExistence type="predicted"/>
<sequence>MAEEKLSKKSRTRRQRVITEERRAMKRLWERKRLLRMTEEEKERLRERRRSAQRLRRKRMLEEQREEKREVGNEHRMQMPAEEHWQDSIQWRLGELTEGGKDSKSGGSADARAYSTVGERSEDHLGKDQNQGTSTTCLEANVGAENSSAPVRGKMRLNWMKCQARLRKTQLLQSADEMEMLSGDRVEGATPSNKVLDHLRRQQDAENEGAHTEARCNILSLKGRIRLSYVRSQARSKNTLPKESADGRTI</sequence>
<dbReference type="KEGG" id="nnu:104595357"/>
<feature type="region of interest" description="Disordered" evidence="1">
    <location>
        <begin position="97"/>
        <end position="140"/>
    </location>
</feature>
<keyword evidence="3 4" id="KW-0547">Nucleotide-binding</keyword>
<name>A0A1U7ZYS4_NELNU</name>
<gene>
    <name evidence="3 4" type="primary">LOC104595357</name>
</gene>
<dbReference type="RefSeq" id="XP_010254363.1">
    <property type="nucleotide sequence ID" value="XM_010256061.1"/>
</dbReference>
<dbReference type="AlphaFoldDB" id="A0A1U7ZYS4"/>
<dbReference type="GeneID" id="104595357"/>
<feature type="compositionally biased region" description="Basic residues" evidence="1">
    <location>
        <begin position="47"/>
        <end position="59"/>
    </location>
</feature>
<keyword evidence="3 4" id="KW-0378">Hydrolase</keyword>
<keyword evidence="3 4" id="KW-0067">ATP-binding</keyword>
<feature type="compositionally biased region" description="Basic and acidic residues" evidence="1">
    <location>
        <begin position="60"/>
        <end position="74"/>
    </location>
</feature>
<dbReference type="Proteomes" id="UP000189703">
    <property type="component" value="Unplaced"/>
</dbReference>
<evidence type="ECO:0000256" key="1">
    <source>
        <dbReference type="SAM" id="MobiDB-lite"/>
    </source>
</evidence>
<keyword evidence="3 4" id="KW-0347">Helicase</keyword>
<keyword evidence="2" id="KW-1185">Reference proteome</keyword>
<accession>A0A1U7ZYS4</accession>
<evidence type="ECO:0000313" key="3">
    <source>
        <dbReference type="RefSeq" id="XP_010254362.1"/>
    </source>
</evidence>
<protein>
    <submittedName>
        <fullName evidence="3 4">Pre-mRNA-splicing factor ATP-dependent RNA helicase DHX16</fullName>
    </submittedName>
</protein>
<dbReference type="OMA" id="RRKTESM"/>
<organism evidence="2 3">
    <name type="scientific">Nelumbo nucifera</name>
    <name type="common">Sacred lotus</name>
    <dbReference type="NCBI Taxonomy" id="4432"/>
    <lineage>
        <taxon>Eukaryota</taxon>
        <taxon>Viridiplantae</taxon>
        <taxon>Streptophyta</taxon>
        <taxon>Embryophyta</taxon>
        <taxon>Tracheophyta</taxon>
        <taxon>Spermatophyta</taxon>
        <taxon>Magnoliopsida</taxon>
        <taxon>Proteales</taxon>
        <taxon>Nelumbonaceae</taxon>
        <taxon>Nelumbo</taxon>
    </lineage>
</organism>